<keyword evidence="8" id="KW-1185">Reference proteome</keyword>
<keyword evidence="1" id="KW-0134">Cell wall</keyword>
<dbReference type="SUPFAM" id="SSF49478">
    <property type="entry name" value="Cna protein B-type domain"/>
    <property type="match status" value="2"/>
</dbReference>
<organism evidence="7 8">
    <name type="scientific">Enterococcus rivorum</name>
    <dbReference type="NCBI Taxonomy" id="762845"/>
    <lineage>
        <taxon>Bacteria</taxon>
        <taxon>Bacillati</taxon>
        <taxon>Bacillota</taxon>
        <taxon>Bacilli</taxon>
        <taxon>Lactobacillales</taxon>
        <taxon>Enterococcaceae</taxon>
        <taxon>Enterococcus</taxon>
    </lineage>
</organism>
<keyword evidence="5" id="KW-0472">Membrane</keyword>
<dbReference type="InterPro" id="IPR013783">
    <property type="entry name" value="Ig-like_fold"/>
</dbReference>
<feature type="domain" description="Gram-positive cocci surface proteins LPxTG" evidence="6">
    <location>
        <begin position="920"/>
        <end position="954"/>
    </location>
</feature>
<keyword evidence="5" id="KW-1133">Transmembrane helix</keyword>
<protein>
    <recommendedName>
        <fullName evidence="6">Gram-positive cocci surface proteins LPxTG domain-containing protein</fullName>
    </recommendedName>
</protein>
<dbReference type="PROSITE" id="PS50847">
    <property type="entry name" value="GRAM_POS_ANCHORING"/>
    <property type="match status" value="1"/>
</dbReference>
<dbReference type="STRING" id="762845.BCR26_17200"/>
<dbReference type="OrthoDB" id="1744455at2"/>
<keyword evidence="2" id="KW-0964">Secreted</keyword>
<dbReference type="Gene3D" id="2.60.40.3050">
    <property type="match status" value="1"/>
</dbReference>
<dbReference type="Proteomes" id="UP000095256">
    <property type="component" value="Unassembled WGS sequence"/>
</dbReference>
<dbReference type="RefSeq" id="WP_069699716.1">
    <property type="nucleotide sequence ID" value="NZ_JAGGMA010000061.1"/>
</dbReference>
<dbReference type="Pfam" id="PF00746">
    <property type="entry name" value="Gram_pos_anchor"/>
    <property type="match status" value="1"/>
</dbReference>
<gene>
    <name evidence="7" type="ORF">BCR26_17200</name>
</gene>
<accession>A0A1E5KUM3</accession>
<reference evidence="7 8" key="1">
    <citation type="submission" date="2016-09" db="EMBL/GenBank/DDBJ databases">
        <authorList>
            <person name="Capua I."/>
            <person name="De Benedictis P."/>
            <person name="Joannis T."/>
            <person name="Lombin L.H."/>
            <person name="Cattoli G."/>
        </authorList>
    </citation>
    <scope>NUCLEOTIDE SEQUENCE [LARGE SCALE GENOMIC DNA]</scope>
    <source>
        <strain evidence="7 8">LMG 25899</strain>
    </source>
</reference>
<dbReference type="EMBL" id="MIEK01000053">
    <property type="protein sequence ID" value="OEH81309.1"/>
    <property type="molecule type" value="Genomic_DNA"/>
</dbReference>
<dbReference type="NCBIfam" id="TIGR03786">
    <property type="entry name" value="strep_pil_rpt"/>
    <property type="match status" value="1"/>
</dbReference>
<evidence type="ECO:0000256" key="3">
    <source>
        <dbReference type="ARBA" id="ARBA00022729"/>
    </source>
</evidence>
<dbReference type="InterPro" id="IPR008454">
    <property type="entry name" value="Collagen-bd_Cna-like_B-typ_dom"/>
</dbReference>
<evidence type="ECO:0000256" key="5">
    <source>
        <dbReference type="SAM" id="Phobius"/>
    </source>
</evidence>
<dbReference type="Gene3D" id="2.60.40.10">
    <property type="entry name" value="Immunoglobulins"/>
    <property type="match status" value="1"/>
</dbReference>
<dbReference type="AlphaFoldDB" id="A0A1E5KUM3"/>
<evidence type="ECO:0000256" key="1">
    <source>
        <dbReference type="ARBA" id="ARBA00022512"/>
    </source>
</evidence>
<dbReference type="Pfam" id="PF24547">
    <property type="entry name" value="DUF7601"/>
    <property type="match status" value="3"/>
</dbReference>
<dbReference type="CDD" id="cd00222">
    <property type="entry name" value="CollagenBindB"/>
    <property type="match status" value="2"/>
</dbReference>
<dbReference type="InterPro" id="IPR055382">
    <property type="entry name" value="DUF7601"/>
</dbReference>
<keyword evidence="5" id="KW-0812">Transmembrane</keyword>
<comment type="caution">
    <text evidence="7">The sequence shown here is derived from an EMBL/GenBank/DDBJ whole genome shotgun (WGS) entry which is preliminary data.</text>
</comment>
<dbReference type="InterPro" id="IPR041033">
    <property type="entry name" value="SpaA_PFL_dom_1"/>
</dbReference>
<keyword evidence="4" id="KW-0572">Peptidoglycan-anchor</keyword>
<dbReference type="Pfam" id="PF05738">
    <property type="entry name" value="Cna_B"/>
    <property type="match status" value="2"/>
</dbReference>
<keyword evidence="3" id="KW-0732">Signal</keyword>
<dbReference type="NCBIfam" id="TIGR01167">
    <property type="entry name" value="LPXTG_anchor"/>
    <property type="match status" value="1"/>
</dbReference>
<dbReference type="InterPro" id="IPR019931">
    <property type="entry name" value="LPXTG_anchor"/>
</dbReference>
<dbReference type="Gene3D" id="2.60.40.1140">
    <property type="entry name" value="Collagen-binding surface protein Cna, B-type domain"/>
    <property type="match status" value="5"/>
</dbReference>
<dbReference type="Pfam" id="PF12892">
    <property type="entry name" value="FctA"/>
    <property type="match status" value="1"/>
</dbReference>
<evidence type="ECO:0000256" key="4">
    <source>
        <dbReference type="ARBA" id="ARBA00023088"/>
    </source>
</evidence>
<evidence type="ECO:0000259" key="6">
    <source>
        <dbReference type="PROSITE" id="PS50847"/>
    </source>
</evidence>
<evidence type="ECO:0000256" key="2">
    <source>
        <dbReference type="ARBA" id="ARBA00022525"/>
    </source>
</evidence>
<dbReference type="Pfam" id="PF17802">
    <property type="entry name" value="SpaA"/>
    <property type="match status" value="1"/>
</dbReference>
<feature type="transmembrane region" description="Helical" evidence="5">
    <location>
        <begin position="928"/>
        <end position="947"/>
    </location>
</feature>
<evidence type="ECO:0000313" key="7">
    <source>
        <dbReference type="EMBL" id="OEH81309.1"/>
    </source>
</evidence>
<evidence type="ECO:0000313" key="8">
    <source>
        <dbReference type="Proteomes" id="UP000095256"/>
    </source>
</evidence>
<sequence length="954" mass="108561">MKRTIRWMKGLSIQRKLFLTILSLMMVIMGVFTGTYAWQSLEQKALNTGNSIVNKREVFLLKLARDKDGMETTQPIAGTTFYLFQETPPKDTQIGGIYTTDKDGKISVKLPSGNYYFEEVAPSIGYTFDKDADGKEIRRYHFTVTAFSTNELPIVTAYNQRQLGRLEIEKEIKNPTGDELTLEQRKESFEFKVTFSDGESYFYQIDNGKKQLLESGGTLSLKHGQKAVFKKIPIGVHYLVEEIPVEGYDSFGDNTSGNISEEGSTVQFVNYYIPTDDRPNIGGRLEISKEVTNGDGSNLTEEQKQESFEFVITFSDPLAEFNFFTSTDKEGSLKSGDTFTLNHDEVLTITNLPIGTDYQVKEKENKDYTSSPSMYTGTVQSTETIFLSFTNQYKTQLDEFGSLRFEKKVVANQINQEQKFTFILTFSDGGSYDYRLNDGKLQLHRSGDKIELTHEDQIYFPELPAGLHYQLKEEVAEGYQPQLEKVEGTILSNHEAYFLFHNYQDERGQLVIHKIGEGEGFNPNKSFSFKVWINDQLLPESIQLKSGETSVPIQLSIGDHWLVVEDDIFDEGYLQGTILNGTGVVTEPGQKVTVVQTNVFIKELMITLKGQKHWSIKEGQDVSLPNSITVNLKDGDKVVATKKVTGPDWRYEFTVPKYNEQGKEIKYTIEELPVDQFRPIYHPDSIDITNVYVVPVVSRALPVKKRITGDIPEKKETFEFRLAPGKQVVTIEGEGTGAFAPITFNQPGIYIYSISERNKGTLGYQYDPSVYTWTIVVEEKEQRLVIVSEKLMKDGKAYLEDMPIFENRFSKDKLIHEKITISGKKKWNFGSQLKEERPSSITVLLRANEKVVYQKEVGAAENWSYSFTLNRYDQEGNVIHYSVDEVPVPGYKKTVEGFDLINTYEGFPNTKADVDKPSWLPKTGEKKSFILVVLGGLFMSIGLIIVLSRRYRKH</sequence>
<name>A0A1E5KUM3_9ENTE</name>
<dbReference type="InterPro" id="IPR022464">
    <property type="entry name" value="Strep_pil_isopept_link"/>
</dbReference>
<dbReference type="InterPro" id="IPR038174">
    <property type="entry name" value="Strep_pil_link_sf"/>
</dbReference>
<proteinExistence type="predicted"/>